<dbReference type="Pfam" id="PF22666">
    <property type="entry name" value="Glyco_hydro_2_N2"/>
    <property type="match status" value="1"/>
</dbReference>
<dbReference type="EC" id="3.2.1.31" evidence="4"/>
<reference evidence="4" key="1">
    <citation type="submission" date="2021-04" db="EMBL/GenBank/DDBJ databases">
        <authorList>
            <person name="Rodrigo-Torres L."/>
            <person name="Arahal R. D."/>
            <person name="Lucena T."/>
        </authorList>
    </citation>
    <scope>NUCLEOTIDE SEQUENCE</scope>
    <source>
        <strain evidence="4">CECT 9275</strain>
    </source>
</reference>
<gene>
    <name evidence="4" type="ORF">DYBT9275_05983</name>
</gene>
<dbReference type="NCBIfam" id="NF045579">
    <property type="entry name" value="rhamnoside_JR"/>
    <property type="match status" value="1"/>
</dbReference>
<dbReference type="Proteomes" id="UP000680038">
    <property type="component" value="Unassembled WGS sequence"/>
</dbReference>
<evidence type="ECO:0000313" key="5">
    <source>
        <dbReference type="Proteomes" id="UP000680038"/>
    </source>
</evidence>
<evidence type="ECO:0000259" key="3">
    <source>
        <dbReference type="Pfam" id="PF22666"/>
    </source>
</evidence>
<evidence type="ECO:0000313" key="4">
    <source>
        <dbReference type="EMBL" id="CAG5018349.1"/>
    </source>
</evidence>
<keyword evidence="4" id="KW-0326">Glycosidase</keyword>
<dbReference type="Gene3D" id="2.60.120.260">
    <property type="entry name" value="Galactose-binding domain-like"/>
    <property type="match status" value="1"/>
</dbReference>
<keyword evidence="2 4" id="KW-0378">Hydrolase</keyword>
<proteinExistence type="predicted"/>
<accession>A0A916JHT1</accession>
<dbReference type="AlphaFoldDB" id="A0A916JHT1"/>
<dbReference type="GO" id="GO:0004566">
    <property type="term" value="F:beta-glucuronidase activity"/>
    <property type="evidence" value="ECO:0007669"/>
    <property type="project" value="UniProtKB-EC"/>
</dbReference>
<dbReference type="EMBL" id="CAJRAF010000004">
    <property type="protein sequence ID" value="CAG5018349.1"/>
    <property type="molecule type" value="Genomic_DNA"/>
</dbReference>
<keyword evidence="1" id="KW-0732">Signal</keyword>
<feature type="domain" description="Beta-mannosidase-like galactose-binding" evidence="3">
    <location>
        <begin position="772"/>
        <end position="857"/>
    </location>
</feature>
<dbReference type="PANTHER" id="PTHR43817">
    <property type="entry name" value="GLYCOSYL HYDROLASE"/>
    <property type="match status" value="1"/>
</dbReference>
<name>A0A916JHT1_9BACT</name>
<dbReference type="SUPFAM" id="SSF49785">
    <property type="entry name" value="Galactose-binding domain-like"/>
    <property type="match status" value="1"/>
</dbReference>
<dbReference type="PANTHER" id="PTHR43817:SF1">
    <property type="entry name" value="HYDROLASE, FAMILY 43, PUTATIVE (AFU_ORTHOLOGUE AFUA_3G01660)-RELATED"/>
    <property type="match status" value="1"/>
</dbReference>
<dbReference type="InterPro" id="IPR054593">
    <property type="entry name" value="Beta-mannosidase-like_N2"/>
</dbReference>
<keyword evidence="5" id="KW-1185">Reference proteome</keyword>
<organism evidence="4 5">
    <name type="scientific">Dyadobacter helix</name>
    <dbReference type="NCBI Taxonomy" id="2822344"/>
    <lineage>
        <taxon>Bacteria</taxon>
        <taxon>Pseudomonadati</taxon>
        <taxon>Bacteroidota</taxon>
        <taxon>Cytophagia</taxon>
        <taxon>Cytophagales</taxon>
        <taxon>Spirosomataceae</taxon>
        <taxon>Dyadobacter</taxon>
    </lineage>
</organism>
<evidence type="ECO:0000256" key="1">
    <source>
        <dbReference type="ARBA" id="ARBA00022729"/>
    </source>
</evidence>
<sequence>MKIALTILCFFCCIGESLGQRADDIRMNFLSPPENAKPKLYWWWLNGDVDTTQLKKELHLMKEAGIGGVDIFEIGVFPEDNTDGMIKAGPPFMGTDFLKSLKVALDKAKELKMEVGMSVASSWNAGGSWVRPEHAAKTLYSSKTEINAASGSNIILPFPEISENDTRGRSRLIQYTADKKPVYYEEVVVLAIPKVHQGDLDTTNILNLTYLFDQKSERLSWTPKSGSWEVYRYVCANSGEHLFLPSPNSVGPIIDHYDSLATAEHINYFINRLKPLVGGDFTKSALKYLYLASYEATDFAWSAGLPAKFRSLNGYDIYKFIPALFNNKSYNPKLLESFRFDLRKTFSEMMINNHYKKAREICNANGLKIISEAGGPGVYNIPVETLKALGSLDIPRGEFWYKTQKFNQDGIDIMWLVKEIAAASHIYKQGIVEEEAFTSMKNWQEGPRDLKIIADRAFCEGMNRLVIHGFPHNPKADIYPGIGYFAGTHYNDRQVWWSKVKPFHEYLSRISHILQNSRFAADVLYYYGEEIPNLIPPKNTQFKAGTGYDYEVINTEVLLKDLKVEHGEWVLPGVGRYKILSIGKGNRIGTQVRQQLEEWRRQGGIITESENITNLGIPADFKYGSEEKGLLDFIHYQKGQQDFYLIRNTTDQWVKEQCSFRQTLSRPEIWDPVTGKIFPVTVYNQSGSNHTNLELTLPPYGTYFVVFDKNLVGKSSSARRELYPSISQTDILKGNWHVTFSAKWGGPQSTAMDSLVSWTESRIAGIKYYSGDAVYSRDFHLDKNAEKGERVFLDLGELSKIASVKLNGKSLGITWTPPFRYEISDLIKTGKNTVKIEVSNVWSNRLTGDAILNQHFTNTNLKAAVRGKNPVSWGKMPLVPSGLFGPVTILRYNQKEK</sequence>
<dbReference type="Pfam" id="PF17132">
    <property type="entry name" value="Glyco_hydro_106"/>
    <property type="match status" value="3"/>
</dbReference>
<dbReference type="InterPro" id="IPR008979">
    <property type="entry name" value="Galactose-bd-like_sf"/>
</dbReference>
<evidence type="ECO:0000256" key="2">
    <source>
        <dbReference type="ARBA" id="ARBA00022801"/>
    </source>
</evidence>
<dbReference type="RefSeq" id="WP_215242291.1">
    <property type="nucleotide sequence ID" value="NZ_CAJRAF010000004.1"/>
</dbReference>
<protein>
    <submittedName>
        <fullName evidence="4">Beta-glucuronidase</fullName>
        <ecNumber evidence="4">3.2.1.31</ecNumber>
    </submittedName>
</protein>
<comment type="caution">
    <text evidence="4">The sequence shown here is derived from an EMBL/GenBank/DDBJ whole genome shotgun (WGS) entry which is preliminary data.</text>
</comment>